<proteinExistence type="predicted"/>
<dbReference type="Pfam" id="PF12314">
    <property type="entry name" value="IMCp"/>
    <property type="match status" value="1"/>
</dbReference>
<protein>
    <submittedName>
        <fullName evidence="2">Membrane skeletal protein</fullName>
    </submittedName>
</protein>
<reference evidence="2 3" key="1">
    <citation type="journal article" date="2017" name="Int. J. Parasitol.">
        <title>The genome of the protozoan parasite Cystoisospora suis and a reverse vaccinology approach to identify vaccine candidates.</title>
        <authorList>
            <person name="Palmieri N."/>
            <person name="Shrestha A."/>
            <person name="Ruttkowski B."/>
            <person name="Beck T."/>
            <person name="Vogl C."/>
            <person name="Tomley F."/>
            <person name="Blake D.P."/>
            <person name="Joachim A."/>
        </authorList>
    </citation>
    <scope>NUCLEOTIDE SEQUENCE [LARGE SCALE GENOMIC DNA]</scope>
    <source>
        <strain evidence="2 3">Wien I</strain>
    </source>
</reference>
<dbReference type="RefSeq" id="XP_067926429.1">
    <property type="nucleotide sequence ID" value="XM_068061597.1"/>
</dbReference>
<sequence>MFQKCCEPCSDCCQPGEQPRVQVVPQQVVVTPRGTPGATMRIVSEVTSSRLQVPGSASVTTRQLHATQESVRSVTLEERADRSRTEVVAEQTDRQWVAITAYQPIDTVTKTVEVPVVRTVETYVPKVVVEEKIIEVPKYVPEYVEKVVEVPEVQYMDKIIEVPEYQYEYKYVPKIETKENIIQRPKYETKYIEKVVEVSQVKEVVRYQDVQEVEEIIRYVPKDAGPIPEDWKRLQEEQEKREAEEKEREEKEEKELKDMLEEERKLYQERLEQQRRIQEQIVQQQMAARVEEQRILEERRQAEMMDFPAGEGAPPLPHIPKVEQVFKPKVVKQVEIQKHVPVSVDVPVPYMVPKPVVVSVQVPVLKFRDHFVPVPVRRRAIPRIRWTNEVYEVECIKEKPFLQVQDIIKPVPCDVEIRVHEFVEKAAPINPAELSQADIHAMWMRVNADLAEKRKQELGDKYPYIKHPQGTVFGEPGCSQEGEEGRDPEAAATQGAEPLALHPGHPLNMTYLQNEWIKKETIATHEMYTPEFFEAHQKALHNLTMQHPTQVQLSAEQAAQLQKQEPQFGDAPWMEEGRVGVVIKSTETEADKARCCPVCSSACGGGDGACRCQC</sequence>
<feature type="region of interest" description="Disordered" evidence="1">
    <location>
        <begin position="235"/>
        <end position="257"/>
    </location>
</feature>
<feature type="region of interest" description="Disordered" evidence="1">
    <location>
        <begin position="470"/>
        <end position="494"/>
    </location>
</feature>
<name>A0A2C6L8T9_9APIC</name>
<dbReference type="EMBL" id="MIGC01000552">
    <property type="protein sequence ID" value="PHJ24757.1"/>
    <property type="molecule type" value="Genomic_DNA"/>
</dbReference>
<accession>A0A2C6L8T9</accession>
<gene>
    <name evidence="2" type="ORF">CSUI_001391</name>
</gene>
<evidence type="ECO:0000313" key="3">
    <source>
        <dbReference type="Proteomes" id="UP000221165"/>
    </source>
</evidence>
<dbReference type="OrthoDB" id="341024at2759"/>
<keyword evidence="3" id="KW-1185">Reference proteome</keyword>
<organism evidence="2 3">
    <name type="scientific">Cystoisospora suis</name>
    <dbReference type="NCBI Taxonomy" id="483139"/>
    <lineage>
        <taxon>Eukaryota</taxon>
        <taxon>Sar</taxon>
        <taxon>Alveolata</taxon>
        <taxon>Apicomplexa</taxon>
        <taxon>Conoidasida</taxon>
        <taxon>Coccidia</taxon>
        <taxon>Eucoccidiorida</taxon>
        <taxon>Eimeriorina</taxon>
        <taxon>Sarcocystidae</taxon>
        <taxon>Cystoisospora</taxon>
    </lineage>
</organism>
<evidence type="ECO:0000256" key="1">
    <source>
        <dbReference type="SAM" id="MobiDB-lite"/>
    </source>
</evidence>
<dbReference type="InterPro" id="IPR022086">
    <property type="entry name" value="IMCp"/>
</dbReference>
<dbReference type="AlphaFoldDB" id="A0A2C6L8T9"/>
<comment type="caution">
    <text evidence="2">The sequence shown here is derived from an EMBL/GenBank/DDBJ whole genome shotgun (WGS) entry which is preliminary data.</text>
</comment>
<dbReference type="VEuPathDB" id="ToxoDB:CSUI_001391"/>
<dbReference type="Proteomes" id="UP000221165">
    <property type="component" value="Unassembled WGS sequence"/>
</dbReference>
<evidence type="ECO:0000313" key="2">
    <source>
        <dbReference type="EMBL" id="PHJ24757.1"/>
    </source>
</evidence>
<dbReference type="GeneID" id="94424808"/>